<comment type="caution">
    <text evidence="6">The sequence shown here is derived from an EMBL/GenBank/DDBJ whole genome shotgun (WGS) entry which is preliminary data.</text>
</comment>
<organism evidence="6">
    <name type="scientific">human gut metagenome</name>
    <dbReference type="NCBI Taxonomy" id="408170"/>
    <lineage>
        <taxon>unclassified sequences</taxon>
        <taxon>metagenomes</taxon>
        <taxon>organismal metagenomes</taxon>
    </lineage>
</organism>
<evidence type="ECO:0000256" key="3">
    <source>
        <dbReference type="ARBA" id="ARBA00022679"/>
    </source>
</evidence>
<evidence type="ECO:0000313" key="6">
    <source>
        <dbReference type="EMBL" id="EKC79878.1"/>
    </source>
</evidence>
<evidence type="ECO:0000256" key="1">
    <source>
        <dbReference type="ARBA" id="ARBA00011900"/>
    </source>
</evidence>
<reference evidence="6" key="1">
    <citation type="journal article" date="2013" name="Environ. Microbiol.">
        <title>Microbiota from the distal guts of lean and obese adolescents exhibit partial functional redundancy besides clear differences in community structure.</title>
        <authorList>
            <person name="Ferrer M."/>
            <person name="Ruiz A."/>
            <person name="Lanza F."/>
            <person name="Haange S.B."/>
            <person name="Oberbach A."/>
            <person name="Till H."/>
            <person name="Bargiela R."/>
            <person name="Campoy C."/>
            <person name="Segura M.T."/>
            <person name="Richter M."/>
            <person name="von Bergen M."/>
            <person name="Seifert J."/>
            <person name="Suarez A."/>
        </authorList>
    </citation>
    <scope>NUCLEOTIDE SEQUENCE</scope>
</reference>
<sequence length="231" mass="26565">MISSLDLLEDVDGFIFENYCAGSGSGRNYFTDSNGKKCDAIRIEIERLFSQNLISEETYFGLLAGLVNSIDKYANTASVYGAFLKHIKKSAQKQFKLELLPRIQGPKGEAYNEDVNKLITRIHGDVLYLDPPYNARQYCSNYHVLETIARYDYPELKGKTGLREPNGQKSKYCSKRTLESEFENLIANANFRYIFLSYNNEGLMNVDAIKNIMSRYGTYRCFTQSYRRFKA</sequence>
<gene>
    <name evidence="6" type="ORF">LEA_01979</name>
</gene>
<dbReference type="PROSITE" id="PS00092">
    <property type="entry name" value="N6_MTASE"/>
    <property type="match status" value="1"/>
</dbReference>
<evidence type="ECO:0000256" key="4">
    <source>
        <dbReference type="ARBA" id="ARBA00022691"/>
    </source>
</evidence>
<dbReference type="Pfam" id="PF02086">
    <property type="entry name" value="MethyltransfD12"/>
    <property type="match status" value="1"/>
</dbReference>
<dbReference type="EC" id="2.1.1.72" evidence="1"/>
<dbReference type="InterPro" id="IPR012327">
    <property type="entry name" value="MeTrfase_D12"/>
</dbReference>
<dbReference type="SUPFAM" id="SSF53335">
    <property type="entry name" value="S-adenosyl-L-methionine-dependent methyltransferases"/>
    <property type="match status" value="1"/>
</dbReference>
<keyword evidence="2 6" id="KW-0489">Methyltransferase</keyword>
<name>K1UCI8_9ZZZZ</name>
<dbReference type="GO" id="GO:0032259">
    <property type="term" value="P:methylation"/>
    <property type="evidence" value="ECO:0007669"/>
    <property type="project" value="UniProtKB-KW"/>
</dbReference>
<accession>K1UCI8</accession>
<protein>
    <recommendedName>
        <fullName evidence="1">site-specific DNA-methyltransferase (adenine-specific)</fullName>
        <ecNumber evidence="1">2.1.1.72</ecNumber>
    </recommendedName>
</protein>
<dbReference type="AlphaFoldDB" id="K1UCI8"/>
<dbReference type="InterPro" id="IPR029063">
    <property type="entry name" value="SAM-dependent_MTases_sf"/>
</dbReference>
<dbReference type="EMBL" id="AJWY01001367">
    <property type="protein sequence ID" value="EKC79878.1"/>
    <property type="molecule type" value="Genomic_DNA"/>
</dbReference>
<keyword evidence="3 6" id="KW-0808">Transferase</keyword>
<dbReference type="GO" id="GO:0009007">
    <property type="term" value="F:site-specific DNA-methyltransferase (adenine-specific) activity"/>
    <property type="evidence" value="ECO:0007669"/>
    <property type="project" value="UniProtKB-EC"/>
</dbReference>
<comment type="catalytic activity">
    <reaction evidence="5">
        <text>a 2'-deoxyadenosine in DNA + S-adenosyl-L-methionine = an N(6)-methyl-2'-deoxyadenosine in DNA + S-adenosyl-L-homocysteine + H(+)</text>
        <dbReference type="Rhea" id="RHEA:15197"/>
        <dbReference type="Rhea" id="RHEA-COMP:12418"/>
        <dbReference type="Rhea" id="RHEA-COMP:12419"/>
        <dbReference type="ChEBI" id="CHEBI:15378"/>
        <dbReference type="ChEBI" id="CHEBI:57856"/>
        <dbReference type="ChEBI" id="CHEBI:59789"/>
        <dbReference type="ChEBI" id="CHEBI:90615"/>
        <dbReference type="ChEBI" id="CHEBI:90616"/>
        <dbReference type="EC" id="2.1.1.72"/>
    </reaction>
</comment>
<evidence type="ECO:0000256" key="5">
    <source>
        <dbReference type="ARBA" id="ARBA00047942"/>
    </source>
</evidence>
<dbReference type="GO" id="GO:0009307">
    <property type="term" value="P:DNA restriction-modification system"/>
    <property type="evidence" value="ECO:0007669"/>
    <property type="project" value="InterPro"/>
</dbReference>
<feature type="non-terminal residue" evidence="6">
    <location>
        <position position="231"/>
    </location>
</feature>
<evidence type="ECO:0000256" key="2">
    <source>
        <dbReference type="ARBA" id="ARBA00022603"/>
    </source>
</evidence>
<proteinExistence type="predicted"/>
<dbReference type="GO" id="GO:0003676">
    <property type="term" value="F:nucleic acid binding"/>
    <property type="evidence" value="ECO:0007669"/>
    <property type="project" value="InterPro"/>
</dbReference>
<dbReference type="InterPro" id="IPR002052">
    <property type="entry name" value="DNA_methylase_N6_adenine_CS"/>
</dbReference>
<keyword evidence="4" id="KW-0949">S-adenosyl-L-methionine</keyword>